<protein>
    <submittedName>
        <fullName evidence="1">Uncharacterized protein</fullName>
    </submittedName>
</protein>
<keyword evidence="2" id="KW-1185">Reference proteome</keyword>
<evidence type="ECO:0000313" key="1">
    <source>
        <dbReference type="EMBL" id="RKO93848.1"/>
    </source>
</evidence>
<dbReference type="AlphaFoldDB" id="A0A4P9WPZ9"/>
<dbReference type="Proteomes" id="UP000269721">
    <property type="component" value="Unassembled WGS sequence"/>
</dbReference>
<proteinExistence type="predicted"/>
<organism evidence="1 2">
    <name type="scientific">Blyttiomyces helicus</name>
    <dbReference type="NCBI Taxonomy" id="388810"/>
    <lineage>
        <taxon>Eukaryota</taxon>
        <taxon>Fungi</taxon>
        <taxon>Fungi incertae sedis</taxon>
        <taxon>Chytridiomycota</taxon>
        <taxon>Chytridiomycota incertae sedis</taxon>
        <taxon>Chytridiomycetes</taxon>
        <taxon>Chytridiomycetes incertae sedis</taxon>
        <taxon>Blyttiomyces</taxon>
    </lineage>
</organism>
<reference evidence="2" key="1">
    <citation type="journal article" date="2018" name="Nat. Microbiol.">
        <title>Leveraging single-cell genomics to expand the fungal tree of life.</title>
        <authorList>
            <person name="Ahrendt S.R."/>
            <person name="Quandt C.A."/>
            <person name="Ciobanu D."/>
            <person name="Clum A."/>
            <person name="Salamov A."/>
            <person name="Andreopoulos B."/>
            <person name="Cheng J.F."/>
            <person name="Woyke T."/>
            <person name="Pelin A."/>
            <person name="Henrissat B."/>
            <person name="Reynolds N.K."/>
            <person name="Benny G.L."/>
            <person name="Smith M.E."/>
            <person name="James T.Y."/>
            <person name="Grigoriev I.V."/>
        </authorList>
    </citation>
    <scope>NUCLEOTIDE SEQUENCE [LARGE SCALE GENOMIC DNA]</scope>
</reference>
<evidence type="ECO:0000313" key="2">
    <source>
        <dbReference type="Proteomes" id="UP000269721"/>
    </source>
</evidence>
<gene>
    <name evidence="1" type="ORF">BDK51DRAFT_49155</name>
</gene>
<accession>A0A4P9WPZ9</accession>
<dbReference type="EMBL" id="KZ994097">
    <property type="protein sequence ID" value="RKO93848.1"/>
    <property type="molecule type" value="Genomic_DNA"/>
</dbReference>
<name>A0A4P9WPZ9_9FUNG</name>
<sequence>MIQFPRSGSPPCPPTTAEVQPSQVFGRSTCVDPVKEGEGAEQYTEHICAEVNSSLCWLAVKSTVPAFTPRNKPQRPPAAGLFPGKLLLAKINACTQEHIDKAVAAALGDRSKEKSVTMPTSKEHRQIGHSGRILLAEAEFELKERKTGRLKCQLDQEEEANKHKEGLQMKVSKGWVKSGILSDSDLSMKLHFLASPLWLGVPCAVPEVLAPPRSLLTSVHKQLVKTNLWYSGLRWDHQRPSRIYTKPRHQEATQLLTWLGLDWEQELELEKLAGLADLPLGPDEPSSPMLIPINLVNIYTAFAQNHGNTQINLDQPTPPSNFNAPSEKLWKDILAGEAKIV</sequence>